<dbReference type="Proteomes" id="UP001237448">
    <property type="component" value="Unassembled WGS sequence"/>
</dbReference>
<dbReference type="RefSeq" id="WP_307424060.1">
    <property type="nucleotide sequence ID" value="NZ_JAUSVK010000001.1"/>
</dbReference>
<evidence type="ECO:0000259" key="10">
    <source>
        <dbReference type="Pfam" id="PF14821"/>
    </source>
</evidence>
<dbReference type="Pfam" id="PF14821">
    <property type="entry name" value="Thr_synth_N"/>
    <property type="match status" value="1"/>
</dbReference>
<proteinExistence type="inferred from homology"/>
<dbReference type="InterPro" id="IPR051166">
    <property type="entry name" value="Threonine_Synthase"/>
</dbReference>
<dbReference type="GO" id="GO:0004795">
    <property type="term" value="F:threonine synthase activity"/>
    <property type="evidence" value="ECO:0007669"/>
    <property type="project" value="UniProtKB-EC"/>
</dbReference>
<dbReference type="SUPFAM" id="SSF53686">
    <property type="entry name" value="Tryptophan synthase beta subunit-like PLP-dependent enzymes"/>
    <property type="match status" value="1"/>
</dbReference>
<dbReference type="InterPro" id="IPR004450">
    <property type="entry name" value="Thr_synthase-like"/>
</dbReference>
<keyword evidence="5" id="KW-0663">Pyridoxal phosphate</keyword>
<evidence type="ECO:0000256" key="2">
    <source>
        <dbReference type="ARBA" id="ARBA00005517"/>
    </source>
</evidence>
<evidence type="ECO:0000256" key="1">
    <source>
        <dbReference type="ARBA" id="ARBA00001933"/>
    </source>
</evidence>
<name>A0ABU0FAB1_9HYPH</name>
<comment type="caution">
    <text evidence="11">The sequence shown here is derived from an EMBL/GenBank/DDBJ whole genome shotgun (WGS) entry which is preliminary data.</text>
</comment>
<dbReference type="Pfam" id="PF24857">
    <property type="entry name" value="THR4_C"/>
    <property type="match status" value="1"/>
</dbReference>
<dbReference type="InterPro" id="IPR029144">
    <property type="entry name" value="Thr_synth_N"/>
</dbReference>
<evidence type="ECO:0000256" key="7">
    <source>
        <dbReference type="ARBA" id="ARBA00029440"/>
    </source>
</evidence>
<gene>
    <name evidence="11" type="ORF">J3R73_001345</name>
</gene>
<evidence type="ECO:0000256" key="4">
    <source>
        <dbReference type="ARBA" id="ARBA00022605"/>
    </source>
</evidence>
<comment type="catalytic activity">
    <reaction evidence="8">
        <text>O-phospho-L-homoserine + H2O = L-threonine + phosphate</text>
        <dbReference type="Rhea" id="RHEA:10840"/>
        <dbReference type="ChEBI" id="CHEBI:15377"/>
        <dbReference type="ChEBI" id="CHEBI:43474"/>
        <dbReference type="ChEBI" id="CHEBI:57590"/>
        <dbReference type="ChEBI" id="CHEBI:57926"/>
        <dbReference type="EC" id="4.2.3.1"/>
    </reaction>
</comment>
<keyword evidence="4" id="KW-0028">Amino-acid biosynthesis</keyword>
<dbReference type="InterPro" id="IPR000634">
    <property type="entry name" value="Ser/Thr_deHydtase_PyrdxlP-BS"/>
</dbReference>
<feature type="domain" description="Threonine synthase N-terminal" evidence="10">
    <location>
        <begin position="2"/>
        <end position="80"/>
    </location>
</feature>
<protein>
    <recommendedName>
        <fullName evidence="3 9">Threonine synthase</fullName>
        <ecNumber evidence="9">4.2.3.1</ecNumber>
    </recommendedName>
</protein>
<reference evidence="11 12" key="1">
    <citation type="submission" date="2023-07" db="EMBL/GenBank/DDBJ databases">
        <title>Genomic Encyclopedia of Type Strains, Phase IV (KMG-IV): sequencing the most valuable type-strain genomes for metagenomic binning, comparative biology and taxonomic classification.</title>
        <authorList>
            <person name="Goeker M."/>
        </authorList>
    </citation>
    <scope>NUCLEOTIDE SEQUENCE [LARGE SCALE GENOMIC DNA]</scope>
    <source>
        <strain evidence="11 12">DSM 5896</strain>
    </source>
</reference>
<dbReference type="PANTHER" id="PTHR42690:SF1">
    <property type="entry name" value="THREONINE SYNTHASE-LIKE 2"/>
    <property type="match status" value="1"/>
</dbReference>
<dbReference type="EMBL" id="JAUSVK010000001">
    <property type="protein sequence ID" value="MDQ0391553.1"/>
    <property type="molecule type" value="Genomic_DNA"/>
</dbReference>
<evidence type="ECO:0000256" key="3">
    <source>
        <dbReference type="ARBA" id="ARBA00018679"/>
    </source>
</evidence>
<dbReference type="NCBIfam" id="TIGR00260">
    <property type="entry name" value="thrC"/>
    <property type="match status" value="1"/>
</dbReference>
<dbReference type="InterPro" id="IPR036052">
    <property type="entry name" value="TrpB-like_PALP_sf"/>
</dbReference>
<sequence length="470" mass="50785">MRYISTRGEAPVLGFCDALLAGLARDGGLYVPETWPTLSHAAIARLAGKPYWQVAETVISPFIGEEIGADDLRHMLQQAYAGFTHPAVTPLVQIGDSLFVQELFHGPTLAFKDVAMQLLARLMDHVLKARGRRATIVGATSGDTGSAAIEAFRGLEQVDVIILYPHGRVSEVQRRQMTTVAAPNVQAVALEGNFDDCQAQLKAMFNHLAFRDEIGLSGVNSINWARIVAQIVYYFTAAVALGAPHRPVSFSVPTGNFGDIFAGYVAKRMGLPIDRLVIATNVNDILARTVATGVYEARGVVATSAPSMDIQVSSNFERLLFDAHDRNAASVRGLMAGLAQSGAFEIEPSAIERIRAEFDADRADEREVAATIGRFWREAGYLLDPHTAVGVAVAEKSDRDRHVPMVVLGTAHPAKFPAAVKAASGIEPALPPFMADLLERPERFTVLPNDLIVLEEFVRRHSRAAKGAAA</sequence>
<dbReference type="CDD" id="cd01560">
    <property type="entry name" value="Thr-synth_2"/>
    <property type="match status" value="1"/>
</dbReference>
<dbReference type="PROSITE" id="PS00165">
    <property type="entry name" value="DEHYDRATASE_SER_THR"/>
    <property type="match status" value="1"/>
</dbReference>
<evidence type="ECO:0000313" key="11">
    <source>
        <dbReference type="EMBL" id="MDQ0391553.1"/>
    </source>
</evidence>
<dbReference type="InterPro" id="IPR037158">
    <property type="entry name" value="Thr_synth_N_sf"/>
</dbReference>
<keyword evidence="6 11" id="KW-0456">Lyase</keyword>
<evidence type="ECO:0000256" key="8">
    <source>
        <dbReference type="ARBA" id="ARBA00049144"/>
    </source>
</evidence>
<accession>A0ABU0FAB1</accession>
<dbReference type="PANTHER" id="PTHR42690">
    <property type="entry name" value="THREONINE SYNTHASE FAMILY MEMBER"/>
    <property type="match status" value="1"/>
</dbReference>
<evidence type="ECO:0000313" key="12">
    <source>
        <dbReference type="Proteomes" id="UP001237448"/>
    </source>
</evidence>
<comment type="similarity">
    <text evidence="2">Belongs to the threonine synthase family.</text>
</comment>
<dbReference type="Gene3D" id="3.40.50.1100">
    <property type="match status" value="2"/>
</dbReference>
<evidence type="ECO:0000256" key="9">
    <source>
        <dbReference type="NCBIfam" id="TIGR00260"/>
    </source>
</evidence>
<evidence type="ECO:0000256" key="6">
    <source>
        <dbReference type="ARBA" id="ARBA00023239"/>
    </source>
</evidence>
<organism evidence="11 12">
    <name type="scientific">Labrys monachus</name>
    <dbReference type="NCBI Taxonomy" id="217067"/>
    <lineage>
        <taxon>Bacteria</taxon>
        <taxon>Pseudomonadati</taxon>
        <taxon>Pseudomonadota</taxon>
        <taxon>Alphaproteobacteria</taxon>
        <taxon>Hyphomicrobiales</taxon>
        <taxon>Xanthobacteraceae</taxon>
        <taxon>Labrys</taxon>
    </lineage>
</organism>
<dbReference type="EC" id="4.2.3.1" evidence="9"/>
<evidence type="ECO:0000256" key="5">
    <source>
        <dbReference type="ARBA" id="ARBA00022898"/>
    </source>
</evidence>
<comment type="cofactor">
    <cofactor evidence="1">
        <name>pyridoxal 5'-phosphate</name>
        <dbReference type="ChEBI" id="CHEBI:597326"/>
    </cofactor>
</comment>
<keyword evidence="12" id="KW-1185">Reference proteome</keyword>
<dbReference type="Gene3D" id="3.90.1380.10">
    <property type="entry name" value="Threonine synthase, N-terminal domain"/>
    <property type="match status" value="1"/>
</dbReference>
<comment type="pathway">
    <text evidence="7">Amino-acid biosynthesis.</text>
</comment>